<keyword evidence="4" id="KW-0808">Transferase</keyword>
<dbReference type="OrthoDB" id="9808602at2"/>
<dbReference type="EMBL" id="VDGI01000002">
    <property type="protein sequence ID" value="TQR21233.1"/>
    <property type="molecule type" value="Genomic_DNA"/>
</dbReference>
<feature type="transmembrane region" description="Helical" evidence="2">
    <location>
        <begin position="7"/>
        <end position="28"/>
    </location>
</feature>
<dbReference type="Pfam" id="PF02397">
    <property type="entry name" value="Bac_transf"/>
    <property type="match status" value="1"/>
</dbReference>
<evidence type="ECO:0000259" key="3">
    <source>
        <dbReference type="Pfam" id="PF02397"/>
    </source>
</evidence>
<dbReference type="RefSeq" id="WP_142641124.1">
    <property type="nucleotide sequence ID" value="NZ_VDGI01000002.1"/>
</dbReference>
<keyword evidence="2" id="KW-1133">Transmembrane helix</keyword>
<dbReference type="PANTHER" id="PTHR30576:SF10">
    <property type="entry name" value="SLL5057 PROTEIN"/>
    <property type="match status" value="1"/>
</dbReference>
<feature type="domain" description="Bacterial sugar transferase" evidence="3">
    <location>
        <begin position="2"/>
        <end position="180"/>
    </location>
</feature>
<dbReference type="AlphaFoldDB" id="A0A544TUW1"/>
<keyword evidence="5" id="KW-1185">Reference proteome</keyword>
<keyword evidence="2" id="KW-0812">Transmembrane</keyword>
<evidence type="ECO:0000256" key="2">
    <source>
        <dbReference type="SAM" id="Phobius"/>
    </source>
</evidence>
<protein>
    <submittedName>
        <fullName evidence="4">Sugar transferase</fullName>
    </submittedName>
</protein>
<gene>
    <name evidence="4" type="ORF">FG384_03225</name>
</gene>
<dbReference type="GO" id="GO:0016780">
    <property type="term" value="F:phosphotransferase activity, for other substituted phosphate groups"/>
    <property type="evidence" value="ECO:0007669"/>
    <property type="project" value="TreeGrafter"/>
</dbReference>
<keyword evidence="2" id="KW-0472">Membrane</keyword>
<comment type="similarity">
    <text evidence="1">Belongs to the bacterial sugar transferase family.</text>
</comment>
<accession>A0A544TUW1</accession>
<organism evidence="4 5">
    <name type="scientific">Psychrobacillus vulpis</name>
    <dbReference type="NCBI Taxonomy" id="2325572"/>
    <lineage>
        <taxon>Bacteria</taxon>
        <taxon>Bacillati</taxon>
        <taxon>Bacillota</taxon>
        <taxon>Bacilli</taxon>
        <taxon>Bacillales</taxon>
        <taxon>Bacillaceae</taxon>
        <taxon>Psychrobacillus</taxon>
    </lineage>
</organism>
<evidence type="ECO:0000313" key="5">
    <source>
        <dbReference type="Proteomes" id="UP000316626"/>
    </source>
</evidence>
<dbReference type="PANTHER" id="PTHR30576">
    <property type="entry name" value="COLANIC BIOSYNTHESIS UDP-GLUCOSE LIPID CARRIER TRANSFERASE"/>
    <property type="match status" value="1"/>
</dbReference>
<evidence type="ECO:0000256" key="1">
    <source>
        <dbReference type="ARBA" id="ARBA00006464"/>
    </source>
</evidence>
<evidence type="ECO:0000313" key="4">
    <source>
        <dbReference type="EMBL" id="TQR21233.1"/>
    </source>
</evidence>
<name>A0A544TUW1_9BACI</name>
<sequence length="187" mass="21580">MKRTMDIVLSMIAIIVFIIPMSIIAILIKLDSEGPIIYKQQRPSKEKKLFNIYKFRTMRTDTPNVSTEELGDPSQFITKLGKFLRKSSLDELPQLFNILLGDMSIVGPRPALYNQYELIKMRDELGVNSIRPGLTGFAQVRGRDFISDKEKVKYDKYYLDNMSIWLDLKIILWTIRSVVKSEGVRVG</sequence>
<dbReference type="Proteomes" id="UP000316626">
    <property type="component" value="Unassembled WGS sequence"/>
</dbReference>
<proteinExistence type="inferred from homology"/>
<comment type="caution">
    <text evidence="4">The sequence shown here is derived from an EMBL/GenBank/DDBJ whole genome shotgun (WGS) entry which is preliminary data.</text>
</comment>
<reference evidence="4 5" key="1">
    <citation type="submission" date="2019-06" db="EMBL/GenBank/DDBJ databases">
        <title>Psychrobacillus vulpis sp. nov., a new species isolated from feces of a red fox that inhabits in The Tablas de Daimiel Natural Park, Albacete, Spain.</title>
        <authorList>
            <person name="Rodriguez M."/>
            <person name="Reina J.C."/>
            <person name="Bejar V."/>
            <person name="Llamas I."/>
        </authorList>
    </citation>
    <scope>NUCLEOTIDE SEQUENCE [LARGE SCALE GENOMIC DNA]</scope>
    <source>
        <strain evidence="4 5">Z8</strain>
    </source>
</reference>
<dbReference type="InterPro" id="IPR003362">
    <property type="entry name" value="Bact_transf"/>
</dbReference>